<dbReference type="AlphaFoldDB" id="A0A2J4JQN7"/>
<comment type="caution">
    <text evidence="3">The sequence shown here is derived from an EMBL/GenBank/DDBJ whole genome shotgun (WGS) entry which is preliminary data.</text>
</comment>
<evidence type="ECO:0000256" key="1">
    <source>
        <dbReference type="SAM" id="MobiDB-lite"/>
    </source>
</evidence>
<reference evidence="3 4" key="1">
    <citation type="journal article" date="2017" name="Front. Microbiol.">
        <title>New Insights into the Diversity of the Genus Faecalibacterium.</title>
        <authorList>
            <person name="Benevides L."/>
            <person name="Burman S."/>
            <person name="Martin R."/>
            <person name="Robert V."/>
            <person name="Thomas M."/>
            <person name="Miquel S."/>
            <person name="Chain F."/>
            <person name="Sokol H."/>
            <person name="Bermudez-Humaran L.G."/>
            <person name="Morrison M."/>
            <person name="Langella P."/>
            <person name="Azevedo V.A."/>
            <person name="Chatel J.M."/>
            <person name="Soares S."/>
        </authorList>
    </citation>
    <scope>NUCLEOTIDE SEQUENCE [LARGE SCALE GENOMIC DNA]</scope>
    <source>
        <strain evidence="3 4">CNCM I 4542</strain>
    </source>
</reference>
<evidence type="ECO:0000313" key="3">
    <source>
        <dbReference type="EMBL" id="PLK30169.1"/>
    </source>
</evidence>
<proteinExistence type="predicted"/>
<evidence type="ECO:0000313" key="4">
    <source>
        <dbReference type="Proteomes" id="UP000221015"/>
    </source>
</evidence>
<dbReference type="Pfam" id="PF18796">
    <property type="entry name" value="LPD1"/>
    <property type="match status" value="1"/>
</dbReference>
<protein>
    <recommendedName>
        <fullName evidence="2">Large polyvalent protein-associated domain-containing protein</fullName>
    </recommendedName>
</protein>
<dbReference type="EMBL" id="NMTS02000001">
    <property type="protein sequence ID" value="PLK30169.1"/>
    <property type="molecule type" value="Genomic_DNA"/>
</dbReference>
<name>A0A2J4JQN7_9FIRM</name>
<feature type="region of interest" description="Disordered" evidence="1">
    <location>
        <begin position="652"/>
        <end position="676"/>
    </location>
</feature>
<accession>A0A2J4JQN7</accession>
<evidence type="ECO:0000259" key="2">
    <source>
        <dbReference type="Pfam" id="PF18796"/>
    </source>
</evidence>
<dbReference type="InterPro" id="IPR041047">
    <property type="entry name" value="LPD1"/>
</dbReference>
<feature type="domain" description="Large polyvalent protein-associated" evidence="2">
    <location>
        <begin position="533"/>
        <end position="613"/>
    </location>
</feature>
<dbReference type="Proteomes" id="UP000221015">
    <property type="component" value="Unassembled WGS sequence"/>
</dbReference>
<sequence>MAGVHEDFGEKIGGAKKDLWKDRGLYADDLEAMNEREAEKFVKKDNVWKKPDYAVMLEEGIPLGVVYFIKKARDGLNASPQYYRTDDTPEKRTARQKEYIKTVRELQTVLSDVRTVEDAAKAYDRFFVDNGYLEKVQGWGWGSGIHYRATKKGQDNPVITNKLSNTMLIRSAEYFERNFTQKAKKEQFCVSKEQKIPKGYAIHFNDGKHTYSKNEDWNPGTYYVTKGYSILRTNFETKEAALKWVQELAKGRNKNGKIRFVPPQLAHVKRTGPDYRNGVEITGQHYLDTFGFRGGEFGNWMNQNDRQTSLNMGFEALKDLASALKISDKDIAYQGTLAIAFGARGSGNAAAHYEPLRTVINLTKMHGAGSLAHEWWHGLDDYLGTKMGTKGMLSEQPRLYAPFQKLIDTMKYKPETPEQAAKRTEAQTERTRKNAASWLDSSVLASLKRYGNKEQMETYAVLREAFLSGEPGSVEQISAFKKNVTGRVIPKSERERLEIFERMLSGMQAQEAPQIGRTETDFYRNSVRMGKECEKDGGYWDSNVEMTARAFACYIKDKLPYTSDYLAGHADCALTLVSGKDGEMEVLKAFPVGEERRAINAVFDEIIQDLKREQLLTHADVTFPLSVSELREAADGQLSMFGVGRPSVMDQLAANRPADKKSPAQTVSRKNHEPEI</sequence>
<organism evidence="3 4">
    <name type="scientific">Faecalibacterium prausnitzii</name>
    <dbReference type="NCBI Taxonomy" id="853"/>
    <lineage>
        <taxon>Bacteria</taxon>
        <taxon>Bacillati</taxon>
        <taxon>Bacillota</taxon>
        <taxon>Clostridia</taxon>
        <taxon>Eubacteriales</taxon>
        <taxon>Oscillospiraceae</taxon>
        <taxon>Faecalibacterium</taxon>
    </lineage>
</organism>
<gene>
    <name evidence="3" type="ORF">CGS50_000620</name>
</gene>